<evidence type="ECO:0000256" key="3">
    <source>
        <dbReference type="ARBA" id="ARBA00023180"/>
    </source>
</evidence>
<dbReference type="Gene3D" id="3.40.720.10">
    <property type="entry name" value="Alkaline Phosphatase, subunit A"/>
    <property type="match status" value="1"/>
</dbReference>
<feature type="signal peptide" evidence="5">
    <location>
        <begin position="1"/>
        <end position="22"/>
    </location>
</feature>
<dbReference type="OrthoDB" id="9783154at2"/>
<keyword evidence="2" id="KW-0106">Calcium</keyword>
<dbReference type="CDD" id="cd16029">
    <property type="entry name" value="4-S"/>
    <property type="match status" value="1"/>
</dbReference>
<keyword evidence="1" id="KW-0479">Metal-binding</keyword>
<accession>A0A1I3BBN2</accession>
<feature type="compositionally biased region" description="Basic and acidic residues" evidence="4">
    <location>
        <begin position="411"/>
        <end position="421"/>
    </location>
</feature>
<dbReference type="PANTHER" id="PTHR10342:SF274">
    <property type="entry name" value="ARYLSULFATASE B"/>
    <property type="match status" value="1"/>
</dbReference>
<feature type="region of interest" description="Disordered" evidence="4">
    <location>
        <begin position="443"/>
        <end position="467"/>
    </location>
</feature>
<proteinExistence type="predicted"/>
<keyword evidence="3" id="KW-0325">Glycoprotein</keyword>
<dbReference type="EMBL" id="FOQD01000001">
    <property type="protein sequence ID" value="SFH59725.1"/>
    <property type="molecule type" value="Genomic_DNA"/>
</dbReference>
<evidence type="ECO:0000313" key="7">
    <source>
        <dbReference type="EMBL" id="SFH59725.1"/>
    </source>
</evidence>
<sequence length="467" mass="51286">MVLRCALVIYALCLLYSTAESAAPRPNIVFLVADDLGREDCGFMGGKEIRTPHIDKLAKAGAILDAFYVMEVCSPTRVALMTGRYPMRVGMNKGTVRPWADYGLPLEERTLPAALKTAGYATGIFGKWHLGHCAPEYLPLQRGFDHHYGHYNGALDYFTKIRDGGYDWHRDGKVNRDEGYSTTLIGREAAKFVRENAGQRPFFLYVPFNGVHTPHQAPDEYVAAYPGLKGKRQIYAGMLSALDDAVGEIVAAVDHTGIRQQTLFVFSSDNGGPSPGKVTDNGKYREGKATMYEGGVRVAAFATWDGHIPAGITVTEPLHMVDWYPTLLTLAGVSLEQPLPLDGLNLWETLTSGKPSPHDVILINTLPRSGAVRMGDWKLVVSGSDPESDDEDKSDRSSKKKGDAQPFELFNLKDDPYEKKNLAASEPAKLEELRKKLAEFAAQAVPPKGGPQPKGFVAPEIWGDFEK</sequence>
<keyword evidence="5" id="KW-0732">Signal</keyword>
<feature type="compositionally biased region" description="Basic and acidic residues" evidence="4">
    <location>
        <begin position="393"/>
        <end position="403"/>
    </location>
</feature>
<feature type="region of interest" description="Disordered" evidence="4">
    <location>
        <begin position="380"/>
        <end position="423"/>
    </location>
</feature>
<dbReference type="Gene3D" id="3.30.1120.10">
    <property type="match status" value="1"/>
</dbReference>
<protein>
    <submittedName>
        <fullName evidence="7">Arylsulfatase A</fullName>
    </submittedName>
</protein>
<dbReference type="PANTHER" id="PTHR10342">
    <property type="entry name" value="ARYLSULFATASE"/>
    <property type="match status" value="1"/>
</dbReference>
<dbReference type="GO" id="GO:0046872">
    <property type="term" value="F:metal ion binding"/>
    <property type="evidence" value="ECO:0007669"/>
    <property type="project" value="UniProtKB-KW"/>
</dbReference>
<dbReference type="GO" id="GO:0008484">
    <property type="term" value="F:sulfuric ester hydrolase activity"/>
    <property type="evidence" value="ECO:0007669"/>
    <property type="project" value="InterPro"/>
</dbReference>
<feature type="domain" description="Sulfatase N-terminal" evidence="6">
    <location>
        <begin position="26"/>
        <end position="333"/>
    </location>
</feature>
<dbReference type="Pfam" id="PF00884">
    <property type="entry name" value="Sulfatase"/>
    <property type="match status" value="1"/>
</dbReference>
<dbReference type="RefSeq" id="WP_092047372.1">
    <property type="nucleotide sequence ID" value="NZ_FOQD01000001.1"/>
</dbReference>
<dbReference type="SUPFAM" id="SSF53649">
    <property type="entry name" value="Alkaline phosphatase-like"/>
    <property type="match status" value="1"/>
</dbReference>
<dbReference type="STRING" id="1576369.SAMN05421753_101363"/>
<feature type="chain" id="PRO_5011509919" evidence="5">
    <location>
        <begin position="23"/>
        <end position="467"/>
    </location>
</feature>
<gene>
    <name evidence="7" type="ORF">SAMN05421753_101363</name>
</gene>
<name>A0A1I3BBN2_9PLAN</name>
<evidence type="ECO:0000256" key="2">
    <source>
        <dbReference type="ARBA" id="ARBA00022837"/>
    </source>
</evidence>
<dbReference type="Proteomes" id="UP000199518">
    <property type="component" value="Unassembled WGS sequence"/>
</dbReference>
<evidence type="ECO:0000256" key="1">
    <source>
        <dbReference type="ARBA" id="ARBA00022723"/>
    </source>
</evidence>
<reference evidence="8" key="1">
    <citation type="submission" date="2016-10" db="EMBL/GenBank/DDBJ databases">
        <authorList>
            <person name="Varghese N."/>
            <person name="Submissions S."/>
        </authorList>
    </citation>
    <scope>NUCLEOTIDE SEQUENCE [LARGE SCALE GENOMIC DNA]</scope>
    <source>
        <strain evidence="8">DSM 26348</strain>
    </source>
</reference>
<evidence type="ECO:0000259" key="6">
    <source>
        <dbReference type="Pfam" id="PF00884"/>
    </source>
</evidence>
<dbReference type="InterPro" id="IPR047115">
    <property type="entry name" value="ARSB"/>
</dbReference>
<evidence type="ECO:0000256" key="4">
    <source>
        <dbReference type="SAM" id="MobiDB-lite"/>
    </source>
</evidence>
<organism evidence="7 8">
    <name type="scientific">Planctomicrobium piriforme</name>
    <dbReference type="NCBI Taxonomy" id="1576369"/>
    <lineage>
        <taxon>Bacteria</taxon>
        <taxon>Pseudomonadati</taxon>
        <taxon>Planctomycetota</taxon>
        <taxon>Planctomycetia</taxon>
        <taxon>Planctomycetales</taxon>
        <taxon>Planctomycetaceae</taxon>
        <taxon>Planctomicrobium</taxon>
    </lineage>
</organism>
<evidence type="ECO:0000256" key="5">
    <source>
        <dbReference type="SAM" id="SignalP"/>
    </source>
</evidence>
<dbReference type="AlphaFoldDB" id="A0A1I3BBN2"/>
<dbReference type="InterPro" id="IPR017850">
    <property type="entry name" value="Alkaline_phosphatase_core_sf"/>
</dbReference>
<evidence type="ECO:0000313" key="8">
    <source>
        <dbReference type="Proteomes" id="UP000199518"/>
    </source>
</evidence>
<keyword evidence="8" id="KW-1185">Reference proteome</keyword>
<dbReference type="InterPro" id="IPR000917">
    <property type="entry name" value="Sulfatase_N"/>
</dbReference>